<evidence type="ECO:0000313" key="1">
    <source>
        <dbReference type="EMBL" id="MCI2284260.1"/>
    </source>
</evidence>
<sequence>MPEIKLKCSCGKVKGKTKNVNESSGTRIMCCCDDCQSFAQYLNQESSVLDQYGGTDIFQMPISNIKITEGIEQISSVRLSAKGMYRRYTICCNTPIGNTMGPGVPFIGVIHNFMDNASTRDEELGKNRGHIQTKFARQEVPTELKGSSLKIILRSLSKLIVWKIKGLNKPSVFFDDNGKPIAKPNILN</sequence>
<dbReference type="EMBL" id="JAKKSL010000002">
    <property type="protein sequence ID" value="MCI2284260.1"/>
    <property type="molecule type" value="Genomic_DNA"/>
</dbReference>
<name>A0ABS9X245_9GAMM</name>
<gene>
    <name evidence="1" type="ORF">L3081_13785</name>
</gene>
<reference evidence="1" key="1">
    <citation type="submission" date="2022-01" db="EMBL/GenBank/DDBJ databases">
        <title>Colwellia maritima, isolated from seawater.</title>
        <authorList>
            <person name="Kristyanto S."/>
            <person name="Jung J."/>
            <person name="Jeon C.O."/>
        </authorList>
    </citation>
    <scope>NUCLEOTIDE SEQUENCE</scope>
    <source>
        <strain evidence="1">MSW7</strain>
    </source>
</reference>
<dbReference type="InterPro" id="IPR046149">
    <property type="entry name" value="DUF6151"/>
</dbReference>
<comment type="caution">
    <text evidence="1">The sequence shown here is derived from an EMBL/GenBank/DDBJ whole genome shotgun (WGS) entry which is preliminary data.</text>
</comment>
<organism evidence="1 2">
    <name type="scientific">Colwellia maritima</name>
    <dbReference type="NCBI Taxonomy" id="2912588"/>
    <lineage>
        <taxon>Bacteria</taxon>
        <taxon>Pseudomonadati</taxon>
        <taxon>Pseudomonadota</taxon>
        <taxon>Gammaproteobacteria</taxon>
        <taxon>Alteromonadales</taxon>
        <taxon>Colwelliaceae</taxon>
        <taxon>Colwellia</taxon>
    </lineage>
</organism>
<keyword evidence="2" id="KW-1185">Reference proteome</keyword>
<evidence type="ECO:0000313" key="2">
    <source>
        <dbReference type="Proteomes" id="UP001139646"/>
    </source>
</evidence>
<accession>A0ABS9X245</accession>
<protein>
    <submittedName>
        <fullName evidence="1">DUF6151 family protein</fullName>
    </submittedName>
</protein>
<proteinExistence type="predicted"/>
<dbReference type="RefSeq" id="WP_242286707.1">
    <property type="nucleotide sequence ID" value="NZ_JAKKSL010000002.1"/>
</dbReference>
<dbReference type="Proteomes" id="UP001139646">
    <property type="component" value="Unassembled WGS sequence"/>
</dbReference>
<dbReference type="Pfam" id="PF19648">
    <property type="entry name" value="DUF6151"/>
    <property type="match status" value="1"/>
</dbReference>